<dbReference type="InterPro" id="IPR051681">
    <property type="entry name" value="Ser/Thr_Kinases-Pseudokinases"/>
</dbReference>
<dbReference type="InterPro" id="IPR001245">
    <property type="entry name" value="Ser-Thr/Tyr_kinase_cat_dom"/>
</dbReference>
<evidence type="ECO:0000256" key="3">
    <source>
        <dbReference type="ARBA" id="ARBA00022741"/>
    </source>
</evidence>
<feature type="domain" description="Protein kinase" evidence="9">
    <location>
        <begin position="176"/>
        <end position="466"/>
    </location>
</feature>
<dbReference type="AlphaFoldDB" id="A0A061QRX7"/>
<evidence type="ECO:0000256" key="7">
    <source>
        <dbReference type="RuleBase" id="RU000304"/>
    </source>
</evidence>
<keyword evidence="2" id="KW-0808">Transferase</keyword>
<name>A0A061QRX7_9CHLO</name>
<sequence length="482" mass="54797">MTERENNYCGTSLPPRPNAGTAATSNKLHLDAQDWQTPIRVVRADDRGACETTCSSSHPPCCVSTVNSLSDIEALQLRLPENSNSGTEKASTSAQLRSHPFVSRRTDKSKKFRLRDISEDSILDNSGWKHVTWIPLSSLKSWEKVKRMILYYVAFSRAFSRLRDSHNSVSLEPALVKRLSKVGEGCFAACFRCAMVDALGAKQEFALKIMRPGATDRDVDDFIRERNLLKKLRHSRIVDFIAAGNMAAPGERFPEMYLAMEFMRGGTIRDVILKQMDSPHQRIYTKSDALRWLTDTAKGLNYLHTRSPCIIHRDIKPENIMLTSPDTRTSTAKITDFGLHCLVERRRGFADDIYELTGNTGSLMYMAPEVFRMEPYNEKVDVFSFGINFWELFNSSLMIARITNMGSHDEIYSYACGVSNGMRPLIPRSWPQSVAMLITDCWEPLPENRPSFREILERLEACREDVAAMDRALTNRHCCCFM</sequence>
<dbReference type="PANTHER" id="PTHR44329:SF289">
    <property type="entry name" value="SERINE_THREONINE-PROTEIN KINASE VIK"/>
    <property type="match status" value="1"/>
</dbReference>
<evidence type="ECO:0000256" key="5">
    <source>
        <dbReference type="ARBA" id="ARBA00022840"/>
    </source>
</evidence>
<dbReference type="PANTHER" id="PTHR44329">
    <property type="entry name" value="SERINE/THREONINE-PROTEIN KINASE TNNI3K-RELATED"/>
    <property type="match status" value="1"/>
</dbReference>
<dbReference type="PROSITE" id="PS50011">
    <property type="entry name" value="PROTEIN_KINASE_DOM"/>
    <property type="match status" value="1"/>
</dbReference>
<dbReference type="Gene3D" id="1.10.510.10">
    <property type="entry name" value="Transferase(Phosphotransferase) domain 1"/>
    <property type="match status" value="1"/>
</dbReference>
<keyword evidence="5 6" id="KW-0067">ATP-binding</keyword>
<reference evidence="10" key="1">
    <citation type="submission" date="2014-05" db="EMBL/GenBank/DDBJ databases">
        <title>The transcriptome of the halophilic microalga Tetraselmis sp. GSL018 isolated from the Great Salt Lake, Utah.</title>
        <authorList>
            <person name="Jinkerson R.E."/>
            <person name="D'Adamo S."/>
            <person name="Posewitz M.C."/>
        </authorList>
    </citation>
    <scope>NUCLEOTIDE SEQUENCE</scope>
    <source>
        <strain evidence="10">GSL018</strain>
    </source>
</reference>
<dbReference type="PROSITE" id="PS00107">
    <property type="entry name" value="PROTEIN_KINASE_ATP"/>
    <property type="match status" value="1"/>
</dbReference>
<evidence type="ECO:0000256" key="2">
    <source>
        <dbReference type="ARBA" id="ARBA00022679"/>
    </source>
</evidence>
<dbReference type="EMBL" id="GBEZ01016549">
    <property type="protein sequence ID" value="JAC69707.1"/>
    <property type="molecule type" value="Transcribed_RNA"/>
</dbReference>
<evidence type="ECO:0000256" key="1">
    <source>
        <dbReference type="ARBA" id="ARBA00022527"/>
    </source>
</evidence>
<protein>
    <submittedName>
        <fullName evidence="10">Dual specificity protein kinase spla-like</fullName>
    </submittedName>
</protein>
<keyword evidence="4 10" id="KW-0418">Kinase</keyword>
<evidence type="ECO:0000256" key="4">
    <source>
        <dbReference type="ARBA" id="ARBA00022777"/>
    </source>
</evidence>
<evidence type="ECO:0000313" key="10">
    <source>
        <dbReference type="EMBL" id="JAC61175.1"/>
    </source>
</evidence>
<feature type="region of interest" description="Disordered" evidence="8">
    <location>
        <begin position="1"/>
        <end position="23"/>
    </location>
</feature>
<dbReference type="InterPro" id="IPR011009">
    <property type="entry name" value="Kinase-like_dom_sf"/>
</dbReference>
<dbReference type="PROSITE" id="PS00108">
    <property type="entry name" value="PROTEIN_KINASE_ST"/>
    <property type="match status" value="1"/>
</dbReference>
<gene>
    <name evidence="10" type="ORF">TSPGSL018_26944</name>
    <name evidence="11" type="ORF">TSPGSL018_5738</name>
</gene>
<evidence type="ECO:0000259" key="9">
    <source>
        <dbReference type="PROSITE" id="PS50011"/>
    </source>
</evidence>
<evidence type="ECO:0000313" key="11">
    <source>
        <dbReference type="EMBL" id="JAC69707.1"/>
    </source>
</evidence>
<organism evidence="10">
    <name type="scientific">Tetraselmis sp. GSL018</name>
    <dbReference type="NCBI Taxonomy" id="582737"/>
    <lineage>
        <taxon>Eukaryota</taxon>
        <taxon>Viridiplantae</taxon>
        <taxon>Chlorophyta</taxon>
        <taxon>core chlorophytes</taxon>
        <taxon>Chlorodendrophyceae</taxon>
        <taxon>Chlorodendrales</taxon>
        <taxon>Chlorodendraceae</taxon>
        <taxon>Tetraselmis</taxon>
    </lineage>
</organism>
<proteinExistence type="inferred from homology"/>
<dbReference type="Pfam" id="PF07714">
    <property type="entry name" value="PK_Tyr_Ser-Thr"/>
    <property type="match status" value="1"/>
</dbReference>
<dbReference type="SMART" id="SM00220">
    <property type="entry name" value="S_TKc"/>
    <property type="match status" value="1"/>
</dbReference>
<dbReference type="GO" id="GO:0005524">
    <property type="term" value="F:ATP binding"/>
    <property type="evidence" value="ECO:0007669"/>
    <property type="project" value="UniProtKB-UniRule"/>
</dbReference>
<keyword evidence="3 6" id="KW-0547">Nucleotide-binding</keyword>
<evidence type="ECO:0000256" key="6">
    <source>
        <dbReference type="PROSITE-ProRule" id="PRU10141"/>
    </source>
</evidence>
<dbReference type="InterPro" id="IPR017441">
    <property type="entry name" value="Protein_kinase_ATP_BS"/>
</dbReference>
<comment type="similarity">
    <text evidence="7">Belongs to the protein kinase superfamily.</text>
</comment>
<dbReference type="InterPro" id="IPR008271">
    <property type="entry name" value="Ser/Thr_kinase_AS"/>
</dbReference>
<accession>A0A061QRX7</accession>
<dbReference type="EMBL" id="GBEZ01025974">
    <property type="protein sequence ID" value="JAC61175.1"/>
    <property type="molecule type" value="Transcribed_RNA"/>
</dbReference>
<dbReference type="SUPFAM" id="SSF56112">
    <property type="entry name" value="Protein kinase-like (PK-like)"/>
    <property type="match status" value="1"/>
</dbReference>
<dbReference type="GO" id="GO:0004674">
    <property type="term" value="F:protein serine/threonine kinase activity"/>
    <property type="evidence" value="ECO:0007669"/>
    <property type="project" value="UniProtKB-KW"/>
</dbReference>
<feature type="binding site" evidence="6">
    <location>
        <position position="208"/>
    </location>
    <ligand>
        <name>ATP</name>
        <dbReference type="ChEBI" id="CHEBI:30616"/>
    </ligand>
</feature>
<dbReference type="InterPro" id="IPR000719">
    <property type="entry name" value="Prot_kinase_dom"/>
</dbReference>
<keyword evidence="1 7" id="KW-0723">Serine/threonine-protein kinase</keyword>
<evidence type="ECO:0000256" key="8">
    <source>
        <dbReference type="SAM" id="MobiDB-lite"/>
    </source>
</evidence>